<evidence type="ECO:0000313" key="3">
    <source>
        <dbReference type="Proteomes" id="UP001233999"/>
    </source>
</evidence>
<dbReference type="PANTHER" id="PTHR22878:SF68">
    <property type="entry name" value="DYNEIN HEAVY CHAIN 6, AXONEMAL-LIKE"/>
    <property type="match status" value="1"/>
</dbReference>
<reference evidence="2" key="1">
    <citation type="journal article" date="2023" name="IScience">
        <title>Live-bearing cockroach genome reveals convergent evolutionary mechanisms linked to viviparity in insects and beyond.</title>
        <authorList>
            <person name="Fouks B."/>
            <person name="Harrison M.C."/>
            <person name="Mikhailova A.A."/>
            <person name="Marchal E."/>
            <person name="English S."/>
            <person name="Carruthers M."/>
            <person name="Jennings E.C."/>
            <person name="Chiamaka E.L."/>
            <person name="Frigard R.A."/>
            <person name="Pippel M."/>
            <person name="Attardo G.M."/>
            <person name="Benoit J.B."/>
            <person name="Bornberg-Bauer E."/>
            <person name="Tobe S.S."/>
        </authorList>
    </citation>
    <scope>NUCLEOTIDE SEQUENCE</scope>
    <source>
        <strain evidence="2">Stay&amp;Tobe</strain>
    </source>
</reference>
<proteinExistence type="predicted"/>
<dbReference type="GO" id="GO:0030286">
    <property type="term" value="C:dynein complex"/>
    <property type="evidence" value="ECO:0007669"/>
    <property type="project" value="InterPro"/>
</dbReference>
<dbReference type="Gene3D" id="1.20.920.60">
    <property type="match status" value="1"/>
</dbReference>
<dbReference type="Pfam" id="PF12777">
    <property type="entry name" value="MT"/>
    <property type="match status" value="1"/>
</dbReference>
<dbReference type="AlphaFoldDB" id="A0AAD8ACR5"/>
<dbReference type="GO" id="GO:0051959">
    <property type="term" value="F:dynein light intermediate chain binding"/>
    <property type="evidence" value="ECO:0007669"/>
    <property type="project" value="InterPro"/>
</dbReference>
<evidence type="ECO:0000259" key="1">
    <source>
        <dbReference type="Pfam" id="PF12777"/>
    </source>
</evidence>
<evidence type="ECO:0000313" key="2">
    <source>
        <dbReference type="EMBL" id="KAJ9596602.1"/>
    </source>
</evidence>
<feature type="non-terminal residue" evidence="2">
    <location>
        <position position="1"/>
    </location>
</feature>
<dbReference type="PANTHER" id="PTHR22878">
    <property type="entry name" value="DYNEIN HEAVY CHAIN 6, AXONEMAL-LIKE-RELATED"/>
    <property type="match status" value="1"/>
</dbReference>
<dbReference type="InterPro" id="IPR024743">
    <property type="entry name" value="Dynein_HC_stalk"/>
</dbReference>
<sequence>VQGVTDKLTIFKDTLVQSIKKTKQMLMYVQVNTLSVQKMTSRVVKERQRLQTVAESTRQQQKNCRKDLVDILPLLKSTHKALDTLRAADITVLRTMKFPPETIKLVMEAVCVLRDVTPLKVRDRMTGEV</sequence>
<comment type="caution">
    <text evidence="2">The sequence shown here is derived from an EMBL/GenBank/DDBJ whole genome shotgun (WGS) entry which is preliminary data.</text>
</comment>
<keyword evidence="3" id="KW-1185">Reference proteome</keyword>
<dbReference type="GO" id="GO:0007018">
    <property type="term" value="P:microtubule-based movement"/>
    <property type="evidence" value="ECO:0007669"/>
    <property type="project" value="InterPro"/>
</dbReference>
<feature type="non-terminal residue" evidence="2">
    <location>
        <position position="129"/>
    </location>
</feature>
<dbReference type="InterPro" id="IPR026983">
    <property type="entry name" value="DHC"/>
</dbReference>
<name>A0AAD8ACR5_DIPPU</name>
<protein>
    <recommendedName>
        <fullName evidence="1">Dynein heavy chain coiled coil stalk domain-containing protein</fullName>
    </recommendedName>
</protein>
<accession>A0AAD8ACR5</accession>
<organism evidence="2 3">
    <name type="scientific">Diploptera punctata</name>
    <name type="common">Pacific beetle cockroach</name>
    <dbReference type="NCBI Taxonomy" id="6984"/>
    <lineage>
        <taxon>Eukaryota</taxon>
        <taxon>Metazoa</taxon>
        <taxon>Ecdysozoa</taxon>
        <taxon>Arthropoda</taxon>
        <taxon>Hexapoda</taxon>
        <taxon>Insecta</taxon>
        <taxon>Pterygota</taxon>
        <taxon>Neoptera</taxon>
        <taxon>Polyneoptera</taxon>
        <taxon>Dictyoptera</taxon>
        <taxon>Blattodea</taxon>
        <taxon>Blaberoidea</taxon>
        <taxon>Blaberidae</taxon>
        <taxon>Diplopterinae</taxon>
        <taxon>Diploptera</taxon>
    </lineage>
</organism>
<dbReference type="GO" id="GO:0045505">
    <property type="term" value="F:dynein intermediate chain binding"/>
    <property type="evidence" value="ECO:0007669"/>
    <property type="project" value="InterPro"/>
</dbReference>
<dbReference type="Proteomes" id="UP001233999">
    <property type="component" value="Unassembled WGS sequence"/>
</dbReference>
<gene>
    <name evidence="2" type="ORF">L9F63_012361</name>
</gene>
<dbReference type="EMBL" id="JASPKZ010001978">
    <property type="protein sequence ID" value="KAJ9596602.1"/>
    <property type="molecule type" value="Genomic_DNA"/>
</dbReference>
<reference evidence="2" key="2">
    <citation type="submission" date="2023-05" db="EMBL/GenBank/DDBJ databases">
        <authorList>
            <person name="Fouks B."/>
        </authorList>
    </citation>
    <scope>NUCLEOTIDE SEQUENCE</scope>
    <source>
        <strain evidence="2">Stay&amp;Tobe</strain>
        <tissue evidence="2">Testes</tissue>
    </source>
</reference>
<feature type="domain" description="Dynein heavy chain coiled coil stalk" evidence="1">
    <location>
        <begin position="4"/>
        <end position="114"/>
    </location>
</feature>